<protein>
    <submittedName>
        <fullName evidence="1 2">Uncharacterized protein</fullName>
    </submittedName>
</protein>
<dbReference type="Gramene" id="PNT74986">
    <property type="protein sequence ID" value="PNT74986"/>
    <property type="gene ID" value="BRADI_1g25795v3"/>
</dbReference>
<dbReference type="AlphaFoldDB" id="A0A2K2DL29"/>
<proteinExistence type="predicted"/>
<dbReference type="EnsemblPlants" id="PNT74986">
    <property type="protein sequence ID" value="PNT74986"/>
    <property type="gene ID" value="BRADI_1g25795v3"/>
</dbReference>
<dbReference type="EMBL" id="CM000880">
    <property type="protein sequence ID" value="PNT74986.1"/>
    <property type="molecule type" value="Genomic_DNA"/>
</dbReference>
<evidence type="ECO:0000313" key="3">
    <source>
        <dbReference type="Proteomes" id="UP000008810"/>
    </source>
</evidence>
<accession>A0A2K2DL29</accession>
<dbReference type="InParanoid" id="A0A2K2DL29"/>
<evidence type="ECO:0000313" key="1">
    <source>
        <dbReference type="EMBL" id="PNT74986.1"/>
    </source>
</evidence>
<keyword evidence="3" id="KW-1185">Reference proteome</keyword>
<gene>
    <name evidence="1" type="ORF">BRADI_1g25795v3</name>
</gene>
<reference evidence="1" key="2">
    <citation type="submission" date="2017-06" db="EMBL/GenBank/DDBJ databases">
        <title>WGS assembly of Brachypodium distachyon.</title>
        <authorList>
            <consortium name="The International Brachypodium Initiative"/>
            <person name="Lucas S."/>
            <person name="Harmon-Smith M."/>
            <person name="Lail K."/>
            <person name="Tice H."/>
            <person name="Grimwood J."/>
            <person name="Bruce D."/>
            <person name="Barry K."/>
            <person name="Shu S."/>
            <person name="Lindquist E."/>
            <person name="Wang M."/>
            <person name="Pitluck S."/>
            <person name="Vogel J.P."/>
            <person name="Garvin D.F."/>
            <person name="Mockler T.C."/>
            <person name="Schmutz J."/>
            <person name="Rokhsar D."/>
            <person name="Bevan M.W."/>
        </authorList>
    </citation>
    <scope>NUCLEOTIDE SEQUENCE</scope>
    <source>
        <strain evidence="1">Bd21</strain>
    </source>
</reference>
<reference evidence="1 2" key="1">
    <citation type="journal article" date="2010" name="Nature">
        <title>Genome sequencing and analysis of the model grass Brachypodium distachyon.</title>
        <authorList>
            <consortium name="International Brachypodium Initiative"/>
        </authorList>
    </citation>
    <scope>NUCLEOTIDE SEQUENCE [LARGE SCALE GENOMIC DNA]</scope>
    <source>
        <strain evidence="1 2">Bd21</strain>
    </source>
</reference>
<name>A0A2K2DL29_BRADI</name>
<evidence type="ECO:0000313" key="2">
    <source>
        <dbReference type="EnsemblPlants" id="PNT74986"/>
    </source>
</evidence>
<sequence length="63" mass="7584">MCCQKRTAHLLKYTFCKLLTSQSQFSFSATQFQFFNSVTMRRSFHDHLQHYEKPKNVNFSVMQ</sequence>
<dbReference type="Proteomes" id="UP000008810">
    <property type="component" value="Chromosome 1"/>
</dbReference>
<reference evidence="2" key="3">
    <citation type="submission" date="2018-08" db="UniProtKB">
        <authorList>
            <consortium name="EnsemblPlants"/>
        </authorList>
    </citation>
    <scope>IDENTIFICATION</scope>
    <source>
        <strain evidence="2">cv. Bd21</strain>
    </source>
</reference>
<organism evidence="1">
    <name type="scientific">Brachypodium distachyon</name>
    <name type="common">Purple false brome</name>
    <name type="synonym">Trachynia distachya</name>
    <dbReference type="NCBI Taxonomy" id="15368"/>
    <lineage>
        <taxon>Eukaryota</taxon>
        <taxon>Viridiplantae</taxon>
        <taxon>Streptophyta</taxon>
        <taxon>Embryophyta</taxon>
        <taxon>Tracheophyta</taxon>
        <taxon>Spermatophyta</taxon>
        <taxon>Magnoliopsida</taxon>
        <taxon>Liliopsida</taxon>
        <taxon>Poales</taxon>
        <taxon>Poaceae</taxon>
        <taxon>BOP clade</taxon>
        <taxon>Pooideae</taxon>
        <taxon>Stipodae</taxon>
        <taxon>Brachypodieae</taxon>
        <taxon>Brachypodium</taxon>
    </lineage>
</organism>